<evidence type="ECO:0000256" key="3">
    <source>
        <dbReference type="ARBA" id="ARBA00022448"/>
    </source>
</evidence>
<gene>
    <name evidence="9" type="ORF">KKR91_09190</name>
</gene>
<reference evidence="9 10" key="1">
    <citation type="submission" date="2021-05" db="EMBL/GenBank/DDBJ databases">
        <title>Novel species in genus Arthrobacter.</title>
        <authorList>
            <person name="Zhang G."/>
        </authorList>
    </citation>
    <scope>NUCLEOTIDE SEQUENCE [LARGE SCALE GENOMIC DNA]</scope>
    <source>
        <strain evidence="10">zg-ZUI227</strain>
    </source>
</reference>
<feature type="transmembrane region" description="Helical" evidence="8">
    <location>
        <begin position="222"/>
        <end position="239"/>
    </location>
</feature>
<evidence type="ECO:0000313" key="10">
    <source>
        <dbReference type="Proteomes" id="UP000676885"/>
    </source>
</evidence>
<protein>
    <recommendedName>
        <fullName evidence="8">Probable membrane transporter protein</fullName>
    </recommendedName>
</protein>
<keyword evidence="7 8" id="KW-0472">Membrane</keyword>
<dbReference type="InterPro" id="IPR052017">
    <property type="entry name" value="TSUP"/>
</dbReference>
<dbReference type="Proteomes" id="UP000676885">
    <property type="component" value="Chromosome"/>
</dbReference>
<keyword evidence="6 8" id="KW-1133">Transmembrane helix</keyword>
<keyword evidence="10" id="KW-1185">Reference proteome</keyword>
<evidence type="ECO:0000256" key="4">
    <source>
        <dbReference type="ARBA" id="ARBA00022475"/>
    </source>
</evidence>
<sequence length="292" mass="30185">MDLFHDAVVFFAGLWAGTINAVVGSGTLVTFPVLVALGYAPVAATISNATGLIAGNIAGSWGYRRELAGLKPTLLRLLPASILGGITGAALLLHLPEDVFGTVAPYLVVLALLFVIFQPSLQAWVRRRAEASVPVLPLQEVFGDGSDDDGGGASSASTPGPGSIAVAAPAKPPRRQTVLLTILIYLAGVYGGYFVAAQGILLVGILGIFLHGTIQHANAMKNILVLGVNIVAASSYLIFASDRIVWPVVALIAVSSLIGGFLGAAVGRRLPPVVLRIVIVLLGLLALWNMLS</sequence>
<evidence type="ECO:0000256" key="5">
    <source>
        <dbReference type="ARBA" id="ARBA00022692"/>
    </source>
</evidence>
<dbReference type="RefSeq" id="WP_210228876.1">
    <property type="nucleotide sequence ID" value="NZ_CP076022.1"/>
</dbReference>
<feature type="transmembrane region" description="Helical" evidence="8">
    <location>
        <begin position="178"/>
        <end position="210"/>
    </location>
</feature>
<evidence type="ECO:0000256" key="8">
    <source>
        <dbReference type="RuleBase" id="RU363041"/>
    </source>
</evidence>
<comment type="subcellular location">
    <subcellularLocation>
        <location evidence="1 8">Cell membrane</location>
        <topology evidence="1 8">Multi-pass membrane protein</topology>
    </subcellularLocation>
</comment>
<evidence type="ECO:0000256" key="7">
    <source>
        <dbReference type="ARBA" id="ARBA00023136"/>
    </source>
</evidence>
<keyword evidence="4 8" id="KW-1003">Cell membrane</keyword>
<feature type="transmembrane region" description="Helical" evidence="8">
    <location>
        <begin position="37"/>
        <end position="62"/>
    </location>
</feature>
<dbReference type="InterPro" id="IPR002781">
    <property type="entry name" value="TM_pro_TauE-like"/>
</dbReference>
<comment type="similarity">
    <text evidence="2 8">Belongs to the 4-toluene sulfonate uptake permease (TSUP) (TC 2.A.102) family.</text>
</comment>
<feature type="transmembrane region" description="Helical" evidence="8">
    <location>
        <begin position="7"/>
        <end position="31"/>
    </location>
</feature>
<dbReference type="EMBL" id="CP076022">
    <property type="protein sequence ID" value="QWC08728.1"/>
    <property type="molecule type" value="Genomic_DNA"/>
</dbReference>
<dbReference type="PANTHER" id="PTHR30269">
    <property type="entry name" value="TRANSMEMBRANE PROTEIN YFCA"/>
    <property type="match status" value="1"/>
</dbReference>
<feature type="transmembrane region" description="Helical" evidence="8">
    <location>
        <begin position="74"/>
        <end position="93"/>
    </location>
</feature>
<proteinExistence type="inferred from homology"/>
<dbReference type="Pfam" id="PF01925">
    <property type="entry name" value="TauE"/>
    <property type="match status" value="1"/>
</dbReference>
<evidence type="ECO:0000313" key="9">
    <source>
        <dbReference type="EMBL" id="QWC08728.1"/>
    </source>
</evidence>
<feature type="transmembrane region" description="Helical" evidence="8">
    <location>
        <begin position="99"/>
        <end position="117"/>
    </location>
</feature>
<name>A0A975M2G0_9MICC</name>
<evidence type="ECO:0000256" key="6">
    <source>
        <dbReference type="ARBA" id="ARBA00022989"/>
    </source>
</evidence>
<dbReference type="GO" id="GO:0005886">
    <property type="term" value="C:plasma membrane"/>
    <property type="evidence" value="ECO:0007669"/>
    <property type="project" value="UniProtKB-SubCell"/>
</dbReference>
<dbReference type="PANTHER" id="PTHR30269:SF0">
    <property type="entry name" value="MEMBRANE TRANSPORTER PROTEIN YFCA-RELATED"/>
    <property type="match status" value="1"/>
</dbReference>
<feature type="transmembrane region" description="Helical" evidence="8">
    <location>
        <begin position="244"/>
        <end position="267"/>
    </location>
</feature>
<accession>A0A975M2G0</accession>
<evidence type="ECO:0000256" key="1">
    <source>
        <dbReference type="ARBA" id="ARBA00004651"/>
    </source>
</evidence>
<feature type="transmembrane region" description="Helical" evidence="8">
    <location>
        <begin position="273"/>
        <end position="291"/>
    </location>
</feature>
<evidence type="ECO:0000256" key="2">
    <source>
        <dbReference type="ARBA" id="ARBA00009142"/>
    </source>
</evidence>
<dbReference type="KEGG" id="ajg:KKR91_09190"/>
<keyword evidence="3" id="KW-0813">Transport</keyword>
<keyword evidence="5 8" id="KW-0812">Transmembrane</keyword>
<organism evidence="9 10">
    <name type="scientific">Arthrobacter jiangjiafuii</name>
    <dbReference type="NCBI Taxonomy" id="2817475"/>
    <lineage>
        <taxon>Bacteria</taxon>
        <taxon>Bacillati</taxon>
        <taxon>Actinomycetota</taxon>
        <taxon>Actinomycetes</taxon>
        <taxon>Micrococcales</taxon>
        <taxon>Micrococcaceae</taxon>
        <taxon>Arthrobacter</taxon>
    </lineage>
</organism>
<dbReference type="AlphaFoldDB" id="A0A975M2G0"/>